<name>A0ABX2B186_9BACT</name>
<evidence type="ECO:0000256" key="5">
    <source>
        <dbReference type="ARBA" id="ARBA00022519"/>
    </source>
</evidence>
<keyword evidence="3" id="KW-0813">Transport</keyword>
<keyword evidence="7" id="KW-0653">Protein transport</keyword>
<dbReference type="PANTHER" id="PTHR33446:SF2">
    <property type="entry name" value="PROTEIN TONB"/>
    <property type="match status" value="1"/>
</dbReference>
<comment type="subcellular location">
    <subcellularLocation>
        <location evidence="1">Cell inner membrane</location>
        <topology evidence="1">Single-pass membrane protein</topology>
        <orientation evidence="1">Periplasmic side</orientation>
    </subcellularLocation>
</comment>
<keyword evidence="8 10" id="KW-1133">Transmembrane helix</keyword>
<protein>
    <submittedName>
        <fullName evidence="12">Energy transducer TonB</fullName>
    </submittedName>
</protein>
<dbReference type="RefSeq" id="WP_172344494.1">
    <property type="nucleotide sequence ID" value="NZ_CASYYZ010000029.1"/>
</dbReference>
<keyword evidence="13" id="KW-1185">Reference proteome</keyword>
<organism evidence="12 13">
    <name type="scientific">Xylanibacter caecicola</name>
    <dbReference type="NCBI Taxonomy" id="2736294"/>
    <lineage>
        <taxon>Bacteria</taxon>
        <taxon>Pseudomonadati</taxon>
        <taxon>Bacteroidota</taxon>
        <taxon>Bacteroidia</taxon>
        <taxon>Bacteroidales</taxon>
        <taxon>Prevotellaceae</taxon>
        <taxon>Xylanibacter</taxon>
    </lineage>
</organism>
<evidence type="ECO:0000256" key="2">
    <source>
        <dbReference type="ARBA" id="ARBA00006555"/>
    </source>
</evidence>
<dbReference type="PANTHER" id="PTHR33446">
    <property type="entry name" value="PROTEIN TONB-RELATED"/>
    <property type="match status" value="1"/>
</dbReference>
<evidence type="ECO:0000259" key="11">
    <source>
        <dbReference type="PROSITE" id="PS52015"/>
    </source>
</evidence>
<evidence type="ECO:0000256" key="10">
    <source>
        <dbReference type="SAM" id="Phobius"/>
    </source>
</evidence>
<comment type="similarity">
    <text evidence="2">Belongs to the TonB family.</text>
</comment>
<keyword evidence="4" id="KW-1003">Cell membrane</keyword>
<keyword evidence="5" id="KW-0997">Cell inner membrane</keyword>
<evidence type="ECO:0000256" key="9">
    <source>
        <dbReference type="ARBA" id="ARBA00023136"/>
    </source>
</evidence>
<evidence type="ECO:0000313" key="12">
    <source>
        <dbReference type="EMBL" id="NPE25011.1"/>
    </source>
</evidence>
<feature type="domain" description="TonB C-terminal" evidence="11">
    <location>
        <begin position="150"/>
        <end position="239"/>
    </location>
</feature>
<comment type="caution">
    <text evidence="12">The sequence shown here is derived from an EMBL/GenBank/DDBJ whole genome shotgun (WGS) entry which is preliminary data.</text>
</comment>
<dbReference type="SUPFAM" id="SSF74653">
    <property type="entry name" value="TolA/TonB C-terminal domain"/>
    <property type="match status" value="1"/>
</dbReference>
<dbReference type="PRINTS" id="PR01374">
    <property type="entry name" value="TONBPROTEIN"/>
</dbReference>
<keyword evidence="9 10" id="KW-0472">Membrane</keyword>
<dbReference type="Pfam" id="PF03544">
    <property type="entry name" value="TonB_C"/>
    <property type="match status" value="1"/>
</dbReference>
<dbReference type="InterPro" id="IPR051045">
    <property type="entry name" value="TonB-dependent_transducer"/>
</dbReference>
<feature type="transmembrane region" description="Helical" evidence="10">
    <location>
        <begin position="16"/>
        <end position="34"/>
    </location>
</feature>
<evidence type="ECO:0000313" key="13">
    <source>
        <dbReference type="Proteomes" id="UP000820977"/>
    </source>
</evidence>
<dbReference type="Gene3D" id="3.30.1150.10">
    <property type="match status" value="1"/>
</dbReference>
<keyword evidence="6 10" id="KW-0812">Transmembrane</keyword>
<proteinExistence type="inferred from homology"/>
<evidence type="ECO:0000256" key="8">
    <source>
        <dbReference type="ARBA" id="ARBA00022989"/>
    </source>
</evidence>
<dbReference type="EMBL" id="JABKKJ010000006">
    <property type="protein sequence ID" value="NPE25011.1"/>
    <property type="molecule type" value="Genomic_DNA"/>
</dbReference>
<evidence type="ECO:0000256" key="1">
    <source>
        <dbReference type="ARBA" id="ARBA00004383"/>
    </source>
</evidence>
<reference evidence="12 13" key="1">
    <citation type="submission" date="2020-05" db="EMBL/GenBank/DDBJ databases">
        <title>Distinct polysaccharide utilization as determinants for interspecies competition between intestinal Prevotella spp.</title>
        <authorList>
            <person name="Galvez E.J.C."/>
            <person name="Iljazovic A."/>
            <person name="Strowig T."/>
        </authorList>
    </citation>
    <scope>NUCLEOTIDE SEQUENCE [LARGE SCALE GENOMIC DNA]</scope>
    <source>
        <strain evidence="12 13">PCHR</strain>
    </source>
</reference>
<evidence type="ECO:0000256" key="3">
    <source>
        <dbReference type="ARBA" id="ARBA00022448"/>
    </source>
</evidence>
<dbReference type="Proteomes" id="UP000820977">
    <property type="component" value="Unassembled WGS sequence"/>
</dbReference>
<dbReference type="InterPro" id="IPR006260">
    <property type="entry name" value="TonB/TolA_C"/>
</dbReference>
<accession>A0ABX2B186</accession>
<evidence type="ECO:0000256" key="4">
    <source>
        <dbReference type="ARBA" id="ARBA00022475"/>
    </source>
</evidence>
<dbReference type="NCBIfam" id="TIGR01352">
    <property type="entry name" value="tonB_Cterm"/>
    <property type="match status" value="1"/>
</dbReference>
<dbReference type="InterPro" id="IPR003538">
    <property type="entry name" value="TonB"/>
</dbReference>
<sequence length="239" mass="26493">MEEKKSYKADLENKRTTMFLLGFILVMSVFIAILEHATVSGEADMPEDFTESIAQDLVLAADNSRKDMAAVSAPATKPKKTERINIVENATDEEIAPPANSENENNAGKTLEENVSENDQKKTVTPTHTAAAGDNVLSFRVVEQLPEYPGGMSALMKWLTNNLKYPYIAQKNKKQGKVIVAFIINKDGSVSDLKLVKGIDANLDREVLRVINMMPKWKPGTDKGKPCRTYFCIPVVFNL</sequence>
<gene>
    <name evidence="12" type="ORF">HPS54_05685</name>
</gene>
<evidence type="ECO:0000256" key="6">
    <source>
        <dbReference type="ARBA" id="ARBA00022692"/>
    </source>
</evidence>
<evidence type="ECO:0000256" key="7">
    <source>
        <dbReference type="ARBA" id="ARBA00022927"/>
    </source>
</evidence>
<dbReference type="InterPro" id="IPR037682">
    <property type="entry name" value="TonB_C"/>
</dbReference>
<dbReference type="PROSITE" id="PS52015">
    <property type="entry name" value="TONB_CTD"/>
    <property type="match status" value="1"/>
</dbReference>